<evidence type="ECO:0000313" key="7">
    <source>
        <dbReference type="EMBL" id="ETJ30074.1"/>
    </source>
</evidence>
<comment type="similarity">
    <text evidence="3">Belongs to the metallo-dependent hydrolases superfamily. Uronate isomerase family.</text>
</comment>
<dbReference type="GO" id="GO:0019698">
    <property type="term" value="P:D-galacturonate catabolic process"/>
    <property type="evidence" value="ECO:0007669"/>
    <property type="project" value="TreeGrafter"/>
</dbReference>
<comment type="catalytic activity">
    <reaction evidence="1">
        <text>D-glucuronate = D-fructuronate</text>
        <dbReference type="Rhea" id="RHEA:13049"/>
        <dbReference type="ChEBI" id="CHEBI:58720"/>
        <dbReference type="ChEBI" id="CHEBI:59863"/>
        <dbReference type="EC" id="5.3.1.12"/>
    </reaction>
</comment>
<proteinExistence type="inferred from homology"/>
<evidence type="ECO:0000256" key="2">
    <source>
        <dbReference type="ARBA" id="ARBA00004892"/>
    </source>
</evidence>
<evidence type="ECO:0000256" key="6">
    <source>
        <dbReference type="ARBA" id="ARBA00023235"/>
    </source>
</evidence>
<dbReference type="EC" id="5.3.1.12" evidence="4"/>
<dbReference type="InterPro" id="IPR003766">
    <property type="entry name" value="Uronate_isomerase"/>
</dbReference>
<comment type="caution">
    <text evidence="7">The sequence shown here is derived from an EMBL/GenBank/DDBJ whole genome shotgun (WGS) entry which is preliminary data.</text>
</comment>
<reference evidence="7" key="1">
    <citation type="submission" date="2013-12" db="EMBL/GenBank/DDBJ databases">
        <title>A Varibaculum cambriense genome reconstructed from a premature infant gut community with otherwise low bacterial novelty that shifts toward anaerobic metabolism during the third week of life.</title>
        <authorList>
            <person name="Brown C.T."/>
            <person name="Sharon I."/>
            <person name="Thomas B.C."/>
            <person name="Castelle C.J."/>
            <person name="Morowitz M.J."/>
            <person name="Banfield J.F."/>
        </authorList>
    </citation>
    <scope>NUCLEOTIDE SEQUENCE</scope>
</reference>
<dbReference type="InterPro" id="IPR032466">
    <property type="entry name" value="Metal_Hydrolase"/>
</dbReference>
<dbReference type="PANTHER" id="PTHR30068:SF4">
    <property type="entry name" value="URONATE ISOMERASE"/>
    <property type="match status" value="1"/>
</dbReference>
<organism evidence="7">
    <name type="scientific">human gut metagenome</name>
    <dbReference type="NCBI Taxonomy" id="408170"/>
    <lineage>
        <taxon>unclassified sequences</taxon>
        <taxon>metagenomes</taxon>
        <taxon>organismal metagenomes</taxon>
    </lineage>
</organism>
<evidence type="ECO:0000256" key="1">
    <source>
        <dbReference type="ARBA" id="ARBA00001165"/>
    </source>
</evidence>
<comment type="pathway">
    <text evidence="2">Carbohydrate metabolism; pentose and glucuronate interconversion.</text>
</comment>
<name>W1XMM0_9ZZZZ</name>
<dbReference type="GO" id="GO:0008880">
    <property type="term" value="F:glucuronate isomerase activity"/>
    <property type="evidence" value="ECO:0007669"/>
    <property type="project" value="UniProtKB-EC"/>
</dbReference>
<evidence type="ECO:0000256" key="3">
    <source>
        <dbReference type="ARBA" id="ARBA00008397"/>
    </source>
</evidence>
<protein>
    <recommendedName>
        <fullName evidence="5">Uronate isomerase</fullName>
        <ecNumber evidence="4">5.3.1.12</ecNumber>
    </recommendedName>
</protein>
<feature type="non-terminal residue" evidence="7">
    <location>
        <position position="72"/>
    </location>
</feature>
<dbReference type="SUPFAM" id="SSF51556">
    <property type="entry name" value="Metallo-dependent hydrolases"/>
    <property type="match status" value="1"/>
</dbReference>
<evidence type="ECO:0000256" key="5">
    <source>
        <dbReference type="ARBA" id="ARBA00020555"/>
    </source>
</evidence>
<dbReference type="Gene3D" id="1.10.2020.10">
    <property type="entry name" value="uronate isomerase, domain 2, chain A"/>
    <property type="match status" value="1"/>
</dbReference>
<dbReference type="PANTHER" id="PTHR30068">
    <property type="entry name" value="URONATE ISOMERASE"/>
    <property type="match status" value="1"/>
</dbReference>
<keyword evidence="6 7" id="KW-0413">Isomerase</keyword>
<dbReference type="Pfam" id="PF02614">
    <property type="entry name" value="UxaC"/>
    <property type="match status" value="1"/>
</dbReference>
<feature type="non-terminal residue" evidence="7">
    <location>
        <position position="1"/>
    </location>
</feature>
<sequence>ILENKKFKNITEIWLYGDHYKWRAMRSYGIDEKYITGEGSDYEKFLAWADTVSHAIGNPLFHWTHLELKRYF</sequence>
<dbReference type="EMBL" id="AZMM01015404">
    <property type="protein sequence ID" value="ETJ30074.1"/>
    <property type="molecule type" value="Genomic_DNA"/>
</dbReference>
<dbReference type="GO" id="GO:0042840">
    <property type="term" value="P:D-glucuronate catabolic process"/>
    <property type="evidence" value="ECO:0007669"/>
    <property type="project" value="TreeGrafter"/>
</dbReference>
<dbReference type="AlphaFoldDB" id="W1XMM0"/>
<gene>
    <name evidence="7" type="ORF">Q604_UNBC15404G0001</name>
</gene>
<evidence type="ECO:0000256" key="4">
    <source>
        <dbReference type="ARBA" id="ARBA00012546"/>
    </source>
</evidence>
<dbReference type="UniPathway" id="UPA00246"/>
<accession>W1XMM0</accession>